<keyword evidence="2" id="KW-1185">Reference proteome</keyword>
<gene>
    <name evidence="1" type="ORF">HDA41_004189</name>
</gene>
<dbReference type="RefSeq" id="WP_184986030.1">
    <property type="nucleotide sequence ID" value="NZ_JACHNE010000001.1"/>
</dbReference>
<protein>
    <submittedName>
        <fullName evidence="1">Uncharacterized protein</fullName>
    </submittedName>
</protein>
<proteinExistence type="predicted"/>
<organism evidence="1 2">
    <name type="scientific">Streptomyces caelestis</name>
    <dbReference type="NCBI Taxonomy" id="36816"/>
    <lineage>
        <taxon>Bacteria</taxon>
        <taxon>Bacillati</taxon>
        <taxon>Actinomycetota</taxon>
        <taxon>Actinomycetes</taxon>
        <taxon>Kitasatosporales</taxon>
        <taxon>Streptomycetaceae</taxon>
        <taxon>Streptomyces</taxon>
    </lineage>
</organism>
<dbReference type="AlphaFoldDB" id="A0A7W9LU18"/>
<evidence type="ECO:0000313" key="1">
    <source>
        <dbReference type="EMBL" id="MBB5796225.1"/>
    </source>
</evidence>
<dbReference type="EMBL" id="JACHNE010000001">
    <property type="protein sequence ID" value="MBB5796225.1"/>
    <property type="molecule type" value="Genomic_DNA"/>
</dbReference>
<reference evidence="1 2" key="1">
    <citation type="submission" date="2020-08" db="EMBL/GenBank/DDBJ databases">
        <title>Sequencing the genomes of 1000 actinobacteria strains.</title>
        <authorList>
            <person name="Klenk H.-P."/>
        </authorList>
    </citation>
    <scope>NUCLEOTIDE SEQUENCE [LARGE SCALE GENOMIC DNA]</scope>
    <source>
        <strain evidence="1 2">DSM 40084</strain>
    </source>
</reference>
<sequence>MRHDTGSHSPRAQANRHLTRVAALAVAALFGAQLLASCDTSALTADRQVNSVEINGGCGHFCRGSAE</sequence>
<accession>A0A7W9LU18</accession>
<dbReference type="Proteomes" id="UP000590647">
    <property type="component" value="Unassembled WGS sequence"/>
</dbReference>
<comment type="caution">
    <text evidence="1">The sequence shown here is derived from an EMBL/GenBank/DDBJ whole genome shotgun (WGS) entry which is preliminary data.</text>
</comment>
<evidence type="ECO:0000313" key="2">
    <source>
        <dbReference type="Proteomes" id="UP000590647"/>
    </source>
</evidence>
<name>A0A7W9LU18_9ACTN</name>